<dbReference type="VEuPathDB" id="FungiDB:SPSK_06417"/>
<keyword evidence="2" id="KW-1133">Transmembrane helix</keyword>
<feature type="transmembrane region" description="Helical" evidence="2">
    <location>
        <begin position="102"/>
        <end position="122"/>
    </location>
</feature>
<gene>
    <name evidence="3" type="ORF">SPSK_06417</name>
</gene>
<feature type="compositionally biased region" description="Polar residues" evidence="1">
    <location>
        <begin position="27"/>
        <end position="42"/>
    </location>
</feature>
<evidence type="ECO:0000256" key="1">
    <source>
        <dbReference type="SAM" id="MobiDB-lite"/>
    </source>
</evidence>
<dbReference type="OrthoDB" id="265717at2759"/>
<name>A0A0F2MLN2_SPOSC</name>
<reference evidence="3 4" key="2">
    <citation type="journal article" date="2015" name="Eukaryot. Cell">
        <title>Asexual propagation of a virulent clone complex in a human and feline outbreak of sporotrichosis.</title>
        <authorList>
            <person name="Teixeira Mde M."/>
            <person name="Rodrigues A.M."/>
            <person name="Tsui C.K."/>
            <person name="de Almeida L.G."/>
            <person name="Van Diepeningen A.D."/>
            <person name="van den Ende B.G."/>
            <person name="Fernandes G.F."/>
            <person name="Kano R."/>
            <person name="Hamelin R.C."/>
            <person name="Lopes-Bezerra L.M."/>
            <person name="Vasconcelos A.T."/>
            <person name="de Hoog S."/>
            <person name="de Camargo Z.P."/>
            <person name="Felipe M.S."/>
        </authorList>
    </citation>
    <scope>NUCLEOTIDE SEQUENCE [LARGE SCALE GENOMIC DNA]</scope>
    <source>
        <strain evidence="3 4">1099-18</strain>
    </source>
</reference>
<evidence type="ECO:0000313" key="3">
    <source>
        <dbReference type="EMBL" id="KJR89096.1"/>
    </source>
</evidence>
<dbReference type="AlphaFoldDB" id="A0A0F2MLN2"/>
<keyword evidence="2" id="KW-0812">Transmembrane</keyword>
<organism evidence="3 4">
    <name type="scientific">Sporothrix schenckii 1099-18</name>
    <dbReference type="NCBI Taxonomy" id="1397361"/>
    <lineage>
        <taxon>Eukaryota</taxon>
        <taxon>Fungi</taxon>
        <taxon>Dikarya</taxon>
        <taxon>Ascomycota</taxon>
        <taxon>Pezizomycotina</taxon>
        <taxon>Sordariomycetes</taxon>
        <taxon>Sordariomycetidae</taxon>
        <taxon>Ophiostomatales</taxon>
        <taxon>Ophiostomataceae</taxon>
        <taxon>Sporothrix</taxon>
    </lineage>
</organism>
<accession>A0A0F2MLN2</accession>
<dbReference type="Proteomes" id="UP000033710">
    <property type="component" value="Unassembled WGS sequence"/>
</dbReference>
<reference evidence="3 4" key="1">
    <citation type="journal article" date="2014" name="BMC Genomics">
        <title>Comparative genomics of the major fungal agents of human and animal Sporotrichosis: Sporothrix schenckii and Sporothrix brasiliensis.</title>
        <authorList>
            <person name="Teixeira M.M."/>
            <person name="de Almeida L.G."/>
            <person name="Kubitschek-Barreira P."/>
            <person name="Alves F.L."/>
            <person name="Kioshima E.S."/>
            <person name="Abadio A.K."/>
            <person name="Fernandes L."/>
            <person name="Derengowski L.S."/>
            <person name="Ferreira K.S."/>
            <person name="Souza R.C."/>
            <person name="Ruiz J.C."/>
            <person name="de Andrade N.C."/>
            <person name="Paes H.C."/>
            <person name="Nicola A.M."/>
            <person name="Albuquerque P."/>
            <person name="Gerber A.L."/>
            <person name="Martins V.P."/>
            <person name="Peconick L.D."/>
            <person name="Neto A.V."/>
            <person name="Chaucanez C.B."/>
            <person name="Silva P.A."/>
            <person name="Cunha O.L."/>
            <person name="de Oliveira F.F."/>
            <person name="dos Santos T.C."/>
            <person name="Barros A.L."/>
            <person name="Soares M.A."/>
            <person name="de Oliveira L.M."/>
            <person name="Marini M.M."/>
            <person name="Villalobos-Duno H."/>
            <person name="Cunha M.M."/>
            <person name="de Hoog S."/>
            <person name="da Silveira J.F."/>
            <person name="Henrissat B."/>
            <person name="Nino-Vega G.A."/>
            <person name="Cisalpino P.S."/>
            <person name="Mora-Montes H.M."/>
            <person name="Almeida S.R."/>
            <person name="Stajich J.E."/>
            <person name="Lopes-Bezerra L.M."/>
            <person name="Vasconcelos A.T."/>
            <person name="Felipe M.S."/>
        </authorList>
    </citation>
    <scope>NUCLEOTIDE SEQUENCE [LARGE SCALE GENOMIC DNA]</scope>
    <source>
        <strain evidence="3 4">1099-18</strain>
    </source>
</reference>
<proteinExistence type="predicted"/>
<feature type="transmembrane region" description="Helical" evidence="2">
    <location>
        <begin position="60"/>
        <end position="82"/>
    </location>
</feature>
<sequence>MPPVPADQSSSTASTAVDDEFPIPTHSDVSSGIASQPNFNHTKQPKPDSMSSALPLSMGAFRILLALLALIVALVAAVSLSAAPPACTPLDQPNPIANDYPYNATGLLNVTLAVIPIPLSLARTLIPPQWPILAHVYQALFAALGVSEEVFPPDHYPLMVQAGLDHDIQVAAYKLSISDFQRAGYEFPFVDRLGDNHSSFRWVPHQIITASNADAVEGSRAYGTLVSPSESFDPPCDAYRWLGQYGGTTNFKAYARNNTSIRLSFYHTYFSPPALPLDLFRNMTNQPSFANGTACDNQIRLFNTAHFFGTGNANLAAHPVRGSVTSANFAPLHGMHTWGGNVHGWQLATPFIENNYLDCDDFKGYDGVDLPGY</sequence>
<evidence type="ECO:0000313" key="4">
    <source>
        <dbReference type="Proteomes" id="UP000033710"/>
    </source>
</evidence>
<dbReference type="GeneID" id="27668400"/>
<dbReference type="KEGG" id="ssck:SPSK_06417"/>
<evidence type="ECO:0000256" key="2">
    <source>
        <dbReference type="SAM" id="Phobius"/>
    </source>
</evidence>
<dbReference type="RefSeq" id="XP_016591772.1">
    <property type="nucleotide sequence ID" value="XM_016733123.1"/>
</dbReference>
<comment type="caution">
    <text evidence="3">The sequence shown here is derived from an EMBL/GenBank/DDBJ whole genome shotgun (WGS) entry which is preliminary data.</text>
</comment>
<feature type="region of interest" description="Disordered" evidence="1">
    <location>
        <begin position="1"/>
        <end position="48"/>
    </location>
</feature>
<dbReference type="EMBL" id="AXCR01000001">
    <property type="protein sequence ID" value="KJR89096.1"/>
    <property type="molecule type" value="Genomic_DNA"/>
</dbReference>
<keyword evidence="2" id="KW-0472">Membrane</keyword>
<protein>
    <submittedName>
        <fullName evidence="3">Uncharacterized protein</fullName>
    </submittedName>
</protein>